<accession>A0ABS9HQ53</accession>
<keyword evidence="3 4" id="KW-0720">Serine protease</keyword>
<name>A0ABS9HQ53_9GAMM</name>
<dbReference type="InterPro" id="IPR003137">
    <property type="entry name" value="PA_domain"/>
</dbReference>
<feature type="active site" description="Charge relay system" evidence="4">
    <location>
        <position position="207"/>
    </location>
</feature>
<evidence type="ECO:0000259" key="5">
    <source>
        <dbReference type="Pfam" id="PF00082"/>
    </source>
</evidence>
<dbReference type="InterPro" id="IPR000209">
    <property type="entry name" value="Peptidase_S8/S53_dom"/>
</dbReference>
<feature type="active site" description="Charge relay system" evidence="4">
    <location>
        <position position="616"/>
    </location>
</feature>
<dbReference type="RefSeq" id="WP_237053413.1">
    <property type="nucleotide sequence ID" value="NZ_JAKJPO010000001.1"/>
</dbReference>
<gene>
    <name evidence="7" type="ORF">L3V18_04600</name>
</gene>
<dbReference type="SUPFAM" id="SSF52743">
    <property type="entry name" value="Subtilisin-like"/>
    <property type="match status" value="1"/>
</dbReference>
<dbReference type="PROSITE" id="PS51892">
    <property type="entry name" value="SUBTILASE"/>
    <property type="match status" value="1"/>
</dbReference>
<dbReference type="Gene3D" id="3.40.50.200">
    <property type="entry name" value="Peptidase S8/S53 domain"/>
    <property type="match status" value="1"/>
</dbReference>
<feature type="domain" description="Peptidase S8/S53" evidence="5">
    <location>
        <begin position="198"/>
        <end position="670"/>
    </location>
</feature>
<dbReference type="InterPro" id="IPR023828">
    <property type="entry name" value="Peptidase_S8_Ser-AS"/>
</dbReference>
<dbReference type="PANTHER" id="PTHR10795">
    <property type="entry name" value="PROPROTEIN CONVERTASE SUBTILISIN/KEXIN"/>
    <property type="match status" value="1"/>
</dbReference>
<dbReference type="PROSITE" id="PS00137">
    <property type="entry name" value="SUBTILASE_HIS"/>
    <property type="match status" value="1"/>
</dbReference>
<protein>
    <submittedName>
        <fullName evidence="7">S8 family serine peptidase</fullName>
    </submittedName>
</protein>
<dbReference type="InterPro" id="IPR036852">
    <property type="entry name" value="Peptidase_S8/S53_dom_sf"/>
</dbReference>
<reference evidence="7 8" key="3">
    <citation type="submission" date="2022-01" db="EMBL/GenBank/DDBJ databases">
        <authorList>
            <person name="Zhou L.Y."/>
        </authorList>
    </citation>
    <scope>NUCLEOTIDE SEQUENCE [LARGE SCALE GENOMIC DNA]</scope>
    <source>
        <strain evidence="7 8">TLK-CK17</strain>
    </source>
</reference>
<dbReference type="InterPro" id="IPR022398">
    <property type="entry name" value="Peptidase_S8_His-AS"/>
</dbReference>
<dbReference type="Gene3D" id="3.50.30.30">
    <property type="match status" value="1"/>
</dbReference>
<evidence type="ECO:0000259" key="6">
    <source>
        <dbReference type="Pfam" id="PF02225"/>
    </source>
</evidence>
<reference evidence="7 8" key="2">
    <citation type="submission" date="2022-01" db="EMBL/GenBank/DDBJ databases">
        <title>Lysobacter chinensis sp. nov., a bacterium isolated from cow dung compost.</title>
        <authorList>
            <person name="Liu Y."/>
        </authorList>
    </citation>
    <scope>NUCLEOTIDE SEQUENCE [LARGE SCALE GENOMIC DNA]</scope>
    <source>
        <strain evidence="7 8">TLK-CK17</strain>
    </source>
</reference>
<evidence type="ECO:0000256" key="1">
    <source>
        <dbReference type="ARBA" id="ARBA00022670"/>
    </source>
</evidence>
<dbReference type="Proteomes" id="UP001430796">
    <property type="component" value="Unassembled WGS sequence"/>
</dbReference>
<comment type="similarity">
    <text evidence="4">Belongs to the peptidase S8 family.</text>
</comment>
<dbReference type="PROSITE" id="PS00138">
    <property type="entry name" value="SUBTILASE_SER"/>
    <property type="match status" value="1"/>
</dbReference>
<feature type="active site" description="Charge relay system" evidence="4">
    <location>
        <position position="286"/>
    </location>
</feature>
<evidence type="ECO:0000256" key="4">
    <source>
        <dbReference type="PROSITE-ProRule" id="PRU01240"/>
    </source>
</evidence>
<feature type="domain" description="PA" evidence="6">
    <location>
        <begin position="460"/>
        <end position="540"/>
    </location>
</feature>
<dbReference type="InterPro" id="IPR046450">
    <property type="entry name" value="PA_dom_sf"/>
</dbReference>
<evidence type="ECO:0000256" key="3">
    <source>
        <dbReference type="ARBA" id="ARBA00022825"/>
    </source>
</evidence>
<dbReference type="Pfam" id="PF00082">
    <property type="entry name" value="Peptidase_S8"/>
    <property type="match status" value="1"/>
</dbReference>
<dbReference type="InterPro" id="IPR015500">
    <property type="entry name" value="Peptidase_S8_subtilisin-rel"/>
</dbReference>
<evidence type="ECO:0000313" key="8">
    <source>
        <dbReference type="Proteomes" id="UP001430796"/>
    </source>
</evidence>
<dbReference type="SUPFAM" id="SSF52025">
    <property type="entry name" value="PA domain"/>
    <property type="match status" value="1"/>
</dbReference>
<reference evidence="8" key="1">
    <citation type="submission" date="2022-01" db="EMBL/GenBank/DDBJ databases">
        <title>Lysobacter chinensis sp. nov., a bacterium isolated from cow dung compost.</title>
        <authorList>
            <person name="Zhou L.Y."/>
        </authorList>
    </citation>
    <scope>NUCLEOTIDE SEQUENCE [LARGE SCALE GENOMIC DNA]</scope>
    <source>
        <strain evidence="8">TLK-CK17</strain>
    </source>
</reference>
<sequence>MKYFDSRFGVVLGTALVVVAAAGMSGVSAQSMPGGSGGGAPKGPAAQEQGPREIYIVGYTEPALANYQGDQAGLARPTRKASGRLDVASAAARAYVADLGQQQARHEADAARMLGRPMAIRKRMRHALNAVVTELTADEAAAVATMSEVAFVEPYREYELDTDRGPTHIGAGTVWNSGSGLPPGQTLPGTPHLAGARGEGIVFGIVDSGINFGSPSFSATASDGYQHVNPLGSGNYLGTCAPGGVDEGRCNDKLIGGYDFVCDAPGNRCGVAGIREEPGFGDTNGHGSHVASTAAGNPRTVDFRGAQVGISGVAPRGNIIAYDVCYTNISDGRGLCPNVSSAAAIDQAVADGVDVINFSIGGGSSPWSEAVSQAFLGAADAGVFVAASAGNSGPGAGTLGHHEPWVTTVAAATHGRQGYEFLLSLTGPGVPPAPLQSVVLTPGSNGVAHTMAIPGTTPFVVAPDFDSGSDGCAAYPGGTFQGAIAFVRRGGCSFSIKTNNATAAGAIAVVIANNAAGGLIPSVPGTTIPAFAITQADGDAVRDFASGASATAGIGYPATPVANTPDVLGGFSSRGPANYELVKPDVTAPGVAVLAADAGDTLEGFEDLVGLKNGTSMASPHVAGAAGLLKQLNPSWTPAEIKSALMMTATPEVLIEDGATPADPFAMGAGRVQVRNAARAGLVMDETTENYLAANPVDGGDVSELNLPGLNEQACVGICTFTRTFRSVRRPNVLWTARVEGLKGFVWPALFRVKGGEQVKLTIVVDGHKLPADGSWNFGKVVLEPVGHSPHVADLHLPMAISVPPPKIALAPSPVEVSLKAGSQGWTRASVDNDGGGWLEWSYQSSGAVSNVVHASSSEGVTTGTLSAFMTDYGSGFYAADDFVMEEGGTVDFLAARGFTVSGADLLATANSITWSIYADDGGQPAGYPRLAPETALWTYTALPGSPGMGLSDGWLQLDPTLAGQDVQLPPGTYWLHVHADTNIANRWAWYQSLQGVGSQAKVVQSPELGGVWTDTSATNPGLTFQVNAVAQCGAAWLGAVVPGSGRIWGGQSRPLWLNVNAGGLAPGTYAARACFASNDPGQPVASVPVRLTVTP</sequence>
<dbReference type="PRINTS" id="PR00723">
    <property type="entry name" value="SUBTILISIN"/>
</dbReference>
<comment type="caution">
    <text evidence="7">The sequence shown here is derived from an EMBL/GenBank/DDBJ whole genome shotgun (WGS) entry which is preliminary data.</text>
</comment>
<proteinExistence type="inferred from homology"/>
<dbReference type="InterPro" id="IPR045051">
    <property type="entry name" value="SBT"/>
</dbReference>
<keyword evidence="8" id="KW-1185">Reference proteome</keyword>
<dbReference type="EMBL" id="JAKJPO010000001">
    <property type="protein sequence ID" value="MCF7221069.1"/>
    <property type="molecule type" value="Genomic_DNA"/>
</dbReference>
<organism evidence="7 8">
    <name type="scientific">Marilutibacter chinensis</name>
    <dbReference type="NCBI Taxonomy" id="2912247"/>
    <lineage>
        <taxon>Bacteria</taxon>
        <taxon>Pseudomonadati</taxon>
        <taxon>Pseudomonadota</taxon>
        <taxon>Gammaproteobacteria</taxon>
        <taxon>Lysobacterales</taxon>
        <taxon>Lysobacteraceae</taxon>
        <taxon>Marilutibacter</taxon>
    </lineage>
</organism>
<keyword evidence="2 4" id="KW-0378">Hydrolase</keyword>
<evidence type="ECO:0000256" key="2">
    <source>
        <dbReference type="ARBA" id="ARBA00022801"/>
    </source>
</evidence>
<keyword evidence="1 4" id="KW-0645">Protease</keyword>
<evidence type="ECO:0000313" key="7">
    <source>
        <dbReference type="EMBL" id="MCF7221069.1"/>
    </source>
</evidence>
<dbReference type="Pfam" id="PF02225">
    <property type="entry name" value="PA"/>
    <property type="match status" value="1"/>
</dbReference>